<sequence length="186" mass="21098">MTTDDVRSPDQPDDGAVPPAPEALDAERLEFIENFASAWEAQNGARMDGRVLGLLLISDEPFMSSTRIARLLHASAGAISMSTRALVTVGFIVRHTVPGERRHYFRVEDDVWGAFLAGEREYLRRMAAVIRSGLQMEVGRREGPHTRLTNANRYMTWLEGYHRKMLEDWYAYRDQVEAGTDTEELP</sequence>
<feature type="region of interest" description="Disordered" evidence="4">
    <location>
        <begin position="1"/>
        <end position="21"/>
    </location>
</feature>
<comment type="caution">
    <text evidence="5">The sequence shown here is derived from an EMBL/GenBank/DDBJ whole genome shotgun (WGS) entry which is preliminary data.</text>
</comment>
<evidence type="ECO:0000256" key="2">
    <source>
        <dbReference type="ARBA" id="ARBA00023125"/>
    </source>
</evidence>
<reference evidence="6" key="1">
    <citation type="journal article" date="2019" name="Int. J. Syst. Evol. Microbiol.">
        <title>The Global Catalogue of Microorganisms (GCM) 10K type strain sequencing project: providing services to taxonomists for standard genome sequencing and annotation.</title>
        <authorList>
            <consortium name="The Broad Institute Genomics Platform"/>
            <consortium name="The Broad Institute Genome Sequencing Center for Infectious Disease"/>
            <person name="Wu L."/>
            <person name="Ma J."/>
        </authorList>
    </citation>
    <scope>NUCLEOTIDE SEQUENCE [LARGE SCALE GENOMIC DNA]</scope>
    <source>
        <strain evidence="6">JCM 18063</strain>
    </source>
</reference>
<dbReference type="RefSeq" id="WP_172151981.1">
    <property type="nucleotide sequence ID" value="NZ_BAABID010000002.1"/>
</dbReference>
<keyword evidence="2" id="KW-0238">DNA-binding</keyword>
<dbReference type="SUPFAM" id="SSF46785">
    <property type="entry name" value="Winged helix' DNA-binding domain"/>
    <property type="match status" value="1"/>
</dbReference>
<dbReference type="PANTHER" id="PTHR38465:SF1">
    <property type="entry name" value="HTH-TYPE TRANSCRIPTIONAL REGULATOR MJ1563-RELATED"/>
    <property type="match status" value="1"/>
</dbReference>
<dbReference type="Gene3D" id="1.10.10.10">
    <property type="entry name" value="Winged helix-like DNA-binding domain superfamily/Winged helix DNA-binding domain"/>
    <property type="match status" value="1"/>
</dbReference>
<organism evidence="5 6">
    <name type="scientific">Isoptericola chiayiensis</name>
    <dbReference type="NCBI Taxonomy" id="579446"/>
    <lineage>
        <taxon>Bacteria</taxon>
        <taxon>Bacillati</taxon>
        <taxon>Actinomycetota</taxon>
        <taxon>Actinomycetes</taxon>
        <taxon>Micrococcales</taxon>
        <taxon>Promicromonosporaceae</taxon>
        <taxon>Isoptericola</taxon>
    </lineage>
</organism>
<evidence type="ECO:0000256" key="1">
    <source>
        <dbReference type="ARBA" id="ARBA00023015"/>
    </source>
</evidence>
<evidence type="ECO:0008006" key="7">
    <source>
        <dbReference type="Google" id="ProtNLM"/>
    </source>
</evidence>
<dbReference type="InterPro" id="IPR052362">
    <property type="entry name" value="HTH-GbsR_regulator"/>
</dbReference>
<dbReference type="Proteomes" id="UP001500956">
    <property type="component" value="Unassembled WGS sequence"/>
</dbReference>
<keyword evidence="6" id="KW-1185">Reference proteome</keyword>
<dbReference type="EMBL" id="BAABID010000002">
    <property type="protein sequence ID" value="GAA4717338.1"/>
    <property type="molecule type" value="Genomic_DNA"/>
</dbReference>
<evidence type="ECO:0000313" key="5">
    <source>
        <dbReference type="EMBL" id="GAA4717338.1"/>
    </source>
</evidence>
<proteinExistence type="predicted"/>
<gene>
    <name evidence="5" type="ORF">GCM10023216_01650</name>
</gene>
<accession>A0ABP8Y088</accession>
<keyword evidence="1" id="KW-0805">Transcription regulation</keyword>
<evidence type="ECO:0000256" key="3">
    <source>
        <dbReference type="ARBA" id="ARBA00023163"/>
    </source>
</evidence>
<keyword evidence="3" id="KW-0804">Transcription</keyword>
<name>A0ABP8Y088_9MICO</name>
<evidence type="ECO:0000313" key="6">
    <source>
        <dbReference type="Proteomes" id="UP001500956"/>
    </source>
</evidence>
<evidence type="ECO:0000256" key="4">
    <source>
        <dbReference type="SAM" id="MobiDB-lite"/>
    </source>
</evidence>
<dbReference type="InterPro" id="IPR036390">
    <property type="entry name" value="WH_DNA-bd_sf"/>
</dbReference>
<feature type="compositionally biased region" description="Basic and acidic residues" evidence="4">
    <location>
        <begin position="1"/>
        <end position="10"/>
    </location>
</feature>
<protein>
    <recommendedName>
        <fullName evidence="7">Transcriptional regulator</fullName>
    </recommendedName>
</protein>
<dbReference type="PANTHER" id="PTHR38465">
    <property type="entry name" value="HTH-TYPE TRANSCRIPTIONAL REGULATOR MJ1563-RELATED"/>
    <property type="match status" value="1"/>
</dbReference>
<dbReference type="InterPro" id="IPR036388">
    <property type="entry name" value="WH-like_DNA-bd_sf"/>
</dbReference>